<feature type="region of interest" description="Disordered" evidence="14">
    <location>
        <begin position="130"/>
        <end position="157"/>
    </location>
</feature>
<evidence type="ECO:0000256" key="10">
    <source>
        <dbReference type="ARBA" id="ARBA00023012"/>
    </source>
</evidence>
<dbReference type="SUPFAM" id="SSF55874">
    <property type="entry name" value="ATPase domain of HSP90 chaperone/DNA topoisomerase II/histidine kinase"/>
    <property type="match status" value="1"/>
</dbReference>
<dbReference type="PANTHER" id="PTHR43395">
    <property type="entry name" value="SENSOR HISTIDINE KINASE CHEA"/>
    <property type="match status" value="1"/>
</dbReference>
<evidence type="ECO:0000313" key="18">
    <source>
        <dbReference type="EMBL" id="AUM11621.1"/>
    </source>
</evidence>
<dbReference type="SUPFAM" id="SSF50341">
    <property type="entry name" value="CheW-like"/>
    <property type="match status" value="1"/>
</dbReference>
<feature type="domain" description="Histidine kinase" evidence="15">
    <location>
        <begin position="348"/>
        <end position="562"/>
    </location>
</feature>
<keyword evidence="6" id="KW-0808">Transferase</keyword>
<dbReference type="KEGG" id="kak:Kalk_03950"/>
<dbReference type="InterPro" id="IPR051315">
    <property type="entry name" value="Bact_Chemotaxis_CheA"/>
</dbReference>
<dbReference type="InterPro" id="IPR037006">
    <property type="entry name" value="CheA-like_homodim_sf"/>
</dbReference>
<keyword evidence="5 12" id="KW-0597">Phosphoprotein</keyword>
<keyword evidence="13" id="KW-0175">Coiled coil</keyword>
<dbReference type="CDD" id="cd00731">
    <property type="entry name" value="CheA_reg"/>
    <property type="match status" value="1"/>
</dbReference>
<evidence type="ECO:0000256" key="7">
    <source>
        <dbReference type="ARBA" id="ARBA00022741"/>
    </source>
</evidence>
<dbReference type="FunFam" id="3.30.565.10:FF:000016">
    <property type="entry name" value="Chemotaxis protein CheA, putative"/>
    <property type="match status" value="1"/>
</dbReference>
<feature type="domain" description="HPt" evidence="17">
    <location>
        <begin position="1"/>
        <end position="105"/>
    </location>
</feature>
<dbReference type="SUPFAM" id="SSF47226">
    <property type="entry name" value="Histidine-containing phosphotransfer domain, HPT domain"/>
    <property type="match status" value="1"/>
</dbReference>
<comment type="catalytic activity">
    <reaction evidence="1">
        <text>ATP + protein L-histidine = ADP + protein N-phospho-L-histidine.</text>
        <dbReference type="EC" id="2.7.13.3"/>
    </reaction>
</comment>
<dbReference type="GO" id="GO:0000155">
    <property type="term" value="F:phosphorelay sensor kinase activity"/>
    <property type="evidence" value="ECO:0007669"/>
    <property type="project" value="InterPro"/>
</dbReference>
<dbReference type="InterPro" id="IPR002545">
    <property type="entry name" value="CheW-lke_dom"/>
</dbReference>
<feature type="compositionally biased region" description="Low complexity" evidence="14">
    <location>
        <begin position="133"/>
        <end position="149"/>
    </location>
</feature>
<evidence type="ECO:0000256" key="8">
    <source>
        <dbReference type="ARBA" id="ARBA00022777"/>
    </source>
</evidence>
<organism evidence="18 19">
    <name type="scientific">Ketobacter alkanivorans</name>
    <dbReference type="NCBI Taxonomy" id="1917421"/>
    <lineage>
        <taxon>Bacteria</taxon>
        <taxon>Pseudomonadati</taxon>
        <taxon>Pseudomonadota</taxon>
        <taxon>Gammaproteobacteria</taxon>
        <taxon>Pseudomonadales</taxon>
        <taxon>Ketobacteraceae</taxon>
        <taxon>Ketobacter</taxon>
    </lineage>
</organism>
<dbReference type="GO" id="GO:0005737">
    <property type="term" value="C:cytoplasm"/>
    <property type="evidence" value="ECO:0007669"/>
    <property type="project" value="InterPro"/>
</dbReference>
<dbReference type="SMART" id="SM00387">
    <property type="entry name" value="HATPase_c"/>
    <property type="match status" value="1"/>
</dbReference>
<feature type="coiled-coil region" evidence="13">
    <location>
        <begin position="345"/>
        <end position="372"/>
    </location>
</feature>
<dbReference type="InterPro" id="IPR004358">
    <property type="entry name" value="Sig_transdc_His_kin-like_C"/>
</dbReference>
<sequence>MSIDLSQFHQVFFEESFEGLQVMESSLLDLDCENVDSETINSIFRAAHSIKGSSSTFGFTEVAEFTHVLETLLDQVREGSRQLLPDHVDLLLQSVDCLHSMLTALQAKEAVDTEQSKVLIQAFNDILEGREPTSSTDASAAGAADVATSQMAPTLEAESAEEVTWNIKFVPDGNLLRTGNEPLRMFRELAELGELDVKANLSKLPDIPVLNPEECHLSWEMYLTTVKPKSDIEEIFEWVVDESDITILATAGLFGELPSQSSVVDLDAGALPGGVPAEQAVEQPESEKLPKKDIKAPTQKAAAQKDSGKSSESTSIRVSIEKIDSLVNLVGELVITQSMLGQLGNEFDMDKLQKLQEGLAQLEHNTRELQESVMRIRMLPISFTFSRFPRMVRDLSKQLGKKIDLKLLGESTELDKTVMEKIGDPLVHLVRNALDHGLELPEERRAAGKSETGTITLNAFHQGGNIIIEIIDDGKGLNSERILAKARANGVIGESEILTDEQIQELIFQPGFSTAEKVTDVSGRGVGMDVVRRNILELNGSIEVRSVAGKGSTFTIRLPLTLAILDGQLINIGNQTYIIPLVSIVESLQPNMELVNHVAGGCDVFRLRDEYIPIIKLCEVFGVDPISDNLSESLLVVVEVGNSKVALVVDDLLGQQQVVIKSMESNYKKVDGISGATILGDGTVSLILDITDLIHMAGVRQQSKNGLKLVSSKIRAA</sequence>
<dbReference type="InterPro" id="IPR036641">
    <property type="entry name" value="HPT_dom_sf"/>
</dbReference>
<dbReference type="Gene3D" id="3.30.565.10">
    <property type="entry name" value="Histidine kinase-like ATPase, C-terminal domain"/>
    <property type="match status" value="1"/>
</dbReference>
<dbReference type="Pfam" id="PF01584">
    <property type="entry name" value="CheW"/>
    <property type="match status" value="1"/>
</dbReference>
<feature type="domain" description="CheW-like" evidence="16">
    <location>
        <begin position="564"/>
        <end position="699"/>
    </location>
</feature>
<reference evidence="19" key="1">
    <citation type="submission" date="2017-08" db="EMBL/GenBank/DDBJ databases">
        <title>Direct submision.</title>
        <authorList>
            <person name="Kim S.-J."/>
            <person name="Rhee S.-K."/>
        </authorList>
    </citation>
    <scope>NUCLEOTIDE SEQUENCE [LARGE SCALE GENOMIC DNA]</scope>
    <source>
        <strain evidence="19">GI5</strain>
    </source>
</reference>
<evidence type="ECO:0000256" key="12">
    <source>
        <dbReference type="PROSITE-ProRule" id="PRU00110"/>
    </source>
</evidence>
<dbReference type="FunFam" id="2.30.30.40:FF:000048">
    <property type="entry name" value="Chemotaxis protein CheA, putative"/>
    <property type="match status" value="1"/>
</dbReference>
<dbReference type="Pfam" id="PF02518">
    <property type="entry name" value="HATPase_c"/>
    <property type="match status" value="1"/>
</dbReference>
<dbReference type="InterPro" id="IPR036890">
    <property type="entry name" value="HATPase_C_sf"/>
</dbReference>
<dbReference type="InterPro" id="IPR036061">
    <property type="entry name" value="CheW-like_dom_sf"/>
</dbReference>
<dbReference type="PROSITE" id="PS50894">
    <property type="entry name" value="HPT"/>
    <property type="match status" value="1"/>
</dbReference>
<dbReference type="PROSITE" id="PS50109">
    <property type="entry name" value="HIS_KIN"/>
    <property type="match status" value="1"/>
</dbReference>
<evidence type="ECO:0000256" key="11">
    <source>
        <dbReference type="ARBA" id="ARBA00035100"/>
    </source>
</evidence>
<dbReference type="PRINTS" id="PR00344">
    <property type="entry name" value="BCTRLSENSOR"/>
</dbReference>
<evidence type="ECO:0000256" key="13">
    <source>
        <dbReference type="SAM" id="Coils"/>
    </source>
</evidence>
<evidence type="ECO:0000256" key="1">
    <source>
        <dbReference type="ARBA" id="ARBA00000085"/>
    </source>
</evidence>
<dbReference type="EMBL" id="CP022684">
    <property type="protein sequence ID" value="AUM11621.1"/>
    <property type="molecule type" value="Genomic_DNA"/>
</dbReference>
<keyword evidence="19" id="KW-1185">Reference proteome</keyword>
<dbReference type="SMART" id="SM00073">
    <property type="entry name" value="HPT"/>
    <property type="match status" value="1"/>
</dbReference>
<dbReference type="InterPro" id="IPR008207">
    <property type="entry name" value="Sig_transdc_His_kin_Hpt_dom"/>
</dbReference>
<dbReference type="PROSITE" id="PS50851">
    <property type="entry name" value="CHEW"/>
    <property type="match status" value="1"/>
</dbReference>
<dbReference type="InterPro" id="IPR036097">
    <property type="entry name" value="HisK_dim/P_sf"/>
</dbReference>
<evidence type="ECO:0000256" key="9">
    <source>
        <dbReference type="ARBA" id="ARBA00022840"/>
    </source>
</evidence>
<dbReference type="InterPro" id="IPR004105">
    <property type="entry name" value="CheA-like_dim"/>
</dbReference>
<name>A0A2K9LHI7_9GAMM</name>
<evidence type="ECO:0000256" key="5">
    <source>
        <dbReference type="ARBA" id="ARBA00022553"/>
    </source>
</evidence>
<dbReference type="RefSeq" id="WP_101892961.1">
    <property type="nucleotide sequence ID" value="NZ_CP022684.1"/>
</dbReference>
<dbReference type="PANTHER" id="PTHR43395:SF10">
    <property type="entry name" value="CHEMOTAXIS PROTEIN CHEA"/>
    <property type="match status" value="1"/>
</dbReference>
<dbReference type="SMART" id="SM00260">
    <property type="entry name" value="CheW"/>
    <property type="match status" value="1"/>
</dbReference>
<keyword evidence="9" id="KW-0067">ATP-binding</keyword>
<dbReference type="OrthoDB" id="9803176at2"/>
<evidence type="ECO:0000256" key="4">
    <source>
        <dbReference type="ARBA" id="ARBA00022500"/>
    </source>
</evidence>
<protein>
    <recommendedName>
        <fullName evidence="3">Chemotaxis protein CheA</fullName>
        <ecNumber evidence="2">2.7.13.3</ecNumber>
    </recommendedName>
</protein>
<dbReference type="Pfam" id="PF01627">
    <property type="entry name" value="Hpt"/>
    <property type="match status" value="1"/>
</dbReference>
<dbReference type="InterPro" id="IPR005467">
    <property type="entry name" value="His_kinase_dom"/>
</dbReference>
<dbReference type="EC" id="2.7.13.3" evidence="2"/>
<dbReference type="AlphaFoldDB" id="A0A2K9LHI7"/>
<dbReference type="InterPro" id="IPR003594">
    <property type="entry name" value="HATPase_dom"/>
</dbReference>
<evidence type="ECO:0000256" key="2">
    <source>
        <dbReference type="ARBA" id="ARBA00012438"/>
    </source>
</evidence>
<keyword evidence="10" id="KW-0902">Two-component regulatory system</keyword>
<dbReference type="CDD" id="cd16916">
    <property type="entry name" value="HATPase_CheA-like"/>
    <property type="match status" value="1"/>
</dbReference>
<feature type="modified residue" description="Phosphohistidine" evidence="12">
    <location>
        <position position="48"/>
    </location>
</feature>
<dbReference type="Gene3D" id="1.10.287.560">
    <property type="entry name" value="Histidine kinase CheA-like, homodimeric domain"/>
    <property type="match status" value="1"/>
</dbReference>
<gene>
    <name evidence="18" type="ORF">Kalk_03950</name>
</gene>
<keyword evidence="4" id="KW-0145">Chemotaxis</keyword>
<keyword evidence="7" id="KW-0547">Nucleotide-binding</keyword>
<comment type="function">
    <text evidence="11">Involved in the transmission of sensory signals from the chemoreceptors to the flagellar motors. CheA is autophosphorylated; it can transfer its phosphate group to either CheB or CheY.</text>
</comment>
<evidence type="ECO:0000256" key="14">
    <source>
        <dbReference type="SAM" id="MobiDB-lite"/>
    </source>
</evidence>
<dbReference type="Gene3D" id="1.20.120.160">
    <property type="entry name" value="HPT domain"/>
    <property type="match status" value="1"/>
</dbReference>
<dbReference type="Pfam" id="PF02895">
    <property type="entry name" value="H-kinase_dim"/>
    <property type="match status" value="1"/>
</dbReference>
<evidence type="ECO:0000256" key="3">
    <source>
        <dbReference type="ARBA" id="ARBA00021495"/>
    </source>
</evidence>
<dbReference type="Proteomes" id="UP000235116">
    <property type="component" value="Chromosome"/>
</dbReference>
<dbReference type="GO" id="GO:0005524">
    <property type="term" value="F:ATP binding"/>
    <property type="evidence" value="ECO:0007669"/>
    <property type="project" value="UniProtKB-KW"/>
</dbReference>
<feature type="compositionally biased region" description="Basic and acidic residues" evidence="14">
    <location>
        <begin position="285"/>
        <end position="295"/>
    </location>
</feature>
<proteinExistence type="predicted"/>
<evidence type="ECO:0000256" key="6">
    <source>
        <dbReference type="ARBA" id="ARBA00022679"/>
    </source>
</evidence>
<evidence type="ECO:0000259" key="17">
    <source>
        <dbReference type="PROSITE" id="PS50894"/>
    </source>
</evidence>
<dbReference type="Gene3D" id="2.30.30.40">
    <property type="entry name" value="SH3 Domains"/>
    <property type="match status" value="1"/>
</dbReference>
<keyword evidence="8" id="KW-0418">Kinase</keyword>
<dbReference type="SMART" id="SM01231">
    <property type="entry name" value="H-kinase_dim"/>
    <property type="match status" value="1"/>
</dbReference>
<accession>A0A2K9LHI7</accession>
<evidence type="ECO:0000259" key="16">
    <source>
        <dbReference type="PROSITE" id="PS50851"/>
    </source>
</evidence>
<dbReference type="GO" id="GO:0006935">
    <property type="term" value="P:chemotaxis"/>
    <property type="evidence" value="ECO:0007669"/>
    <property type="project" value="UniProtKB-KW"/>
</dbReference>
<dbReference type="SUPFAM" id="SSF47384">
    <property type="entry name" value="Homodimeric domain of signal transducing histidine kinase"/>
    <property type="match status" value="1"/>
</dbReference>
<feature type="region of interest" description="Disordered" evidence="14">
    <location>
        <begin position="274"/>
        <end position="314"/>
    </location>
</feature>
<evidence type="ECO:0000259" key="15">
    <source>
        <dbReference type="PROSITE" id="PS50109"/>
    </source>
</evidence>
<dbReference type="CDD" id="cd00088">
    <property type="entry name" value="HPT"/>
    <property type="match status" value="1"/>
</dbReference>
<evidence type="ECO:0000313" key="19">
    <source>
        <dbReference type="Proteomes" id="UP000235116"/>
    </source>
</evidence>